<proteinExistence type="predicted"/>
<dbReference type="KEGG" id="vg:63911845"/>
<keyword evidence="2" id="KW-1185">Reference proteome</keyword>
<sequence>MALTGADLSLYTQGQVPAGAAADRLVAGALSAVRTYCGWHVLGERSETLTLDGSGHQRMQLPSTFVTAVTRVAEDGEDLPATAYRWQRDGLIRKRVGVWLDEYAAVEVELTHGYAEADDVVRVVLAVAAREATNPLALSSQTVGGMSFSHGVTGGGFMADEYAALDPYRAVVDG</sequence>
<dbReference type="EMBL" id="MT553344">
    <property type="protein sequence ID" value="QKO02935.1"/>
    <property type="molecule type" value="Genomic_DNA"/>
</dbReference>
<organism evidence="1 2">
    <name type="scientific">Gordonia phage TZGordon</name>
    <dbReference type="NCBI Taxonomy" id="2744004"/>
    <lineage>
        <taxon>Viruses</taxon>
        <taxon>Duplodnaviria</taxon>
        <taxon>Heunggongvirae</taxon>
        <taxon>Uroviricota</taxon>
        <taxon>Caudoviricetes</taxon>
        <taxon>Ruthgordonvirinae</taxon>
        <taxon>Vendettavirus</taxon>
        <taxon>Vendettavirus tzgordon</taxon>
    </lineage>
</organism>
<accession>A0A6N0A561</accession>
<gene>
    <name evidence="1" type="primary">14</name>
    <name evidence="1" type="ORF">SEA_TZGORDON_14</name>
</gene>
<reference evidence="1 2" key="1">
    <citation type="submission" date="2020-06" db="EMBL/GenBank/DDBJ databases">
        <authorList>
            <person name="Moran J."/>
            <person name="Kenna M."/>
            <person name="Ware V."/>
            <person name="Garlena R.A."/>
            <person name="Russell D.A."/>
            <person name="Pope W.H."/>
            <person name="Jacobs-Sera D."/>
            <person name="Hatfull G.F."/>
        </authorList>
    </citation>
    <scope>NUCLEOTIDE SEQUENCE [LARGE SCALE GENOMIC DNA]</scope>
</reference>
<evidence type="ECO:0000313" key="2">
    <source>
        <dbReference type="Proteomes" id="UP000509569"/>
    </source>
</evidence>
<dbReference type="Proteomes" id="UP000509569">
    <property type="component" value="Segment"/>
</dbReference>
<protein>
    <submittedName>
        <fullName evidence="1">Head-to-tail adaptor</fullName>
    </submittedName>
</protein>
<evidence type="ECO:0000313" key="1">
    <source>
        <dbReference type="EMBL" id="QKO02935.1"/>
    </source>
</evidence>
<dbReference type="RefSeq" id="YP_010051103.1">
    <property type="nucleotide sequence ID" value="NC_054438.1"/>
</dbReference>
<name>A0A6N0A561_9CAUD</name>
<dbReference type="GeneID" id="63911845"/>